<comment type="similarity">
    <text evidence="1 5">Belongs to the peptidase S8 family.</text>
</comment>
<dbReference type="GO" id="GO:0006508">
    <property type="term" value="P:proteolysis"/>
    <property type="evidence" value="ECO:0007669"/>
    <property type="project" value="UniProtKB-KW"/>
</dbReference>
<feature type="active site" description="Charge relay system" evidence="5">
    <location>
        <position position="95"/>
    </location>
</feature>
<dbReference type="InterPro" id="IPR000209">
    <property type="entry name" value="Peptidase_S8/S53_dom"/>
</dbReference>
<dbReference type="EMBL" id="BOOY01000036">
    <property type="protein sequence ID" value="GIJ05961.1"/>
    <property type="molecule type" value="Genomic_DNA"/>
</dbReference>
<feature type="transmembrane region" description="Helical" evidence="7">
    <location>
        <begin position="21"/>
        <end position="43"/>
    </location>
</feature>
<comment type="caution">
    <text evidence="9">The sequence shown here is derived from an EMBL/GenBank/DDBJ whole genome shotgun (WGS) entry which is preliminary data.</text>
</comment>
<dbReference type="RefSeq" id="WP_203941120.1">
    <property type="nucleotide sequence ID" value="NZ_BAAAGJ010000003.1"/>
</dbReference>
<proteinExistence type="inferred from homology"/>
<dbReference type="InterPro" id="IPR050131">
    <property type="entry name" value="Peptidase_S8_subtilisin-like"/>
</dbReference>
<protein>
    <recommendedName>
        <fullName evidence="8">Peptidase S8/S53 domain-containing protein</fullName>
    </recommendedName>
</protein>
<dbReference type="PROSITE" id="PS51892">
    <property type="entry name" value="SUBTILASE"/>
    <property type="match status" value="1"/>
</dbReference>
<keyword evidence="7" id="KW-0812">Transmembrane</keyword>
<keyword evidence="7" id="KW-1133">Transmembrane helix</keyword>
<keyword evidence="3 5" id="KW-0378">Hydrolase</keyword>
<dbReference type="GO" id="GO:0004252">
    <property type="term" value="F:serine-type endopeptidase activity"/>
    <property type="evidence" value="ECO:0007669"/>
    <property type="project" value="UniProtKB-UniRule"/>
</dbReference>
<name>A0A8J3YC45_9ACTN</name>
<dbReference type="PANTHER" id="PTHR43806">
    <property type="entry name" value="PEPTIDASE S8"/>
    <property type="match status" value="1"/>
</dbReference>
<evidence type="ECO:0000259" key="8">
    <source>
        <dbReference type="Pfam" id="PF00082"/>
    </source>
</evidence>
<dbReference type="Pfam" id="PF00082">
    <property type="entry name" value="Peptidase_S8"/>
    <property type="match status" value="1"/>
</dbReference>
<evidence type="ECO:0000313" key="10">
    <source>
        <dbReference type="Proteomes" id="UP000652013"/>
    </source>
</evidence>
<evidence type="ECO:0000256" key="4">
    <source>
        <dbReference type="ARBA" id="ARBA00022825"/>
    </source>
</evidence>
<feature type="active site" description="Charge relay system" evidence="5">
    <location>
        <position position="132"/>
    </location>
</feature>
<keyword evidence="10" id="KW-1185">Reference proteome</keyword>
<evidence type="ECO:0000256" key="7">
    <source>
        <dbReference type="SAM" id="Phobius"/>
    </source>
</evidence>
<dbReference type="PANTHER" id="PTHR43806:SF65">
    <property type="entry name" value="SERINE PROTEASE APRX"/>
    <property type="match status" value="1"/>
</dbReference>
<organism evidence="9 10">
    <name type="scientific">Spirilliplanes yamanashiensis</name>
    <dbReference type="NCBI Taxonomy" id="42233"/>
    <lineage>
        <taxon>Bacteria</taxon>
        <taxon>Bacillati</taxon>
        <taxon>Actinomycetota</taxon>
        <taxon>Actinomycetes</taxon>
        <taxon>Micromonosporales</taxon>
        <taxon>Micromonosporaceae</taxon>
        <taxon>Spirilliplanes</taxon>
    </lineage>
</organism>
<gene>
    <name evidence="9" type="ORF">Sya03_53130</name>
</gene>
<dbReference type="AlphaFoldDB" id="A0A8J3YC45"/>
<reference evidence="9" key="1">
    <citation type="submission" date="2021-01" db="EMBL/GenBank/DDBJ databases">
        <title>Whole genome shotgun sequence of Spirilliplanes yamanashiensis NBRC 15828.</title>
        <authorList>
            <person name="Komaki H."/>
            <person name="Tamura T."/>
        </authorList>
    </citation>
    <scope>NUCLEOTIDE SEQUENCE</scope>
    <source>
        <strain evidence="9">NBRC 15828</strain>
    </source>
</reference>
<keyword evidence="4 5" id="KW-0720">Serine protease</keyword>
<dbReference type="InterPro" id="IPR036852">
    <property type="entry name" value="Peptidase_S8/S53_dom_sf"/>
</dbReference>
<keyword evidence="2 5" id="KW-0645">Protease</keyword>
<keyword evidence="7" id="KW-0472">Membrane</keyword>
<dbReference type="Proteomes" id="UP000652013">
    <property type="component" value="Unassembled WGS sequence"/>
</dbReference>
<accession>A0A8J3YC45</accession>
<feature type="active site" description="Charge relay system" evidence="5">
    <location>
        <position position="319"/>
    </location>
</feature>
<feature type="domain" description="Peptidase S8/S53" evidence="8">
    <location>
        <begin position="86"/>
        <end position="353"/>
    </location>
</feature>
<evidence type="ECO:0000313" key="9">
    <source>
        <dbReference type="EMBL" id="GIJ05961.1"/>
    </source>
</evidence>
<evidence type="ECO:0000256" key="6">
    <source>
        <dbReference type="SAM" id="MobiDB-lite"/>
    </source>
</evidence>
<feature type="region of interest" description="Disordered" evidence="6">
    <location>
        <begin position="477"/>
        <end position="496"/>
    </location>
</feature>
<feature type="compositionally biased region" description="Polar residues" evidence="6">
    <location>
        <begin position="483"/>
        <end position="496"/>
    </location>
</feature>
<evidence type="ECO:0000256" key="5">
    <source>
        <dbReference type="PROSITE-ProRule" id="PRU01240"/>
    </source>
</evidence>
<dbReference type="PRINTS" id="PR00723">
    <property type="entry name" value="SUBTILISIN"/>
</dbReference>
<evidence type="ECO:0000256" key="1">
    <source>
        <dbReference type="ARBA" id="ARBA00011073"/>
    </source>
</evidence>
<dbReference type="SUPFAM" id="SSF52743">
    <property type="entry name" value="Subtilisin-like"/>
    <property type="match status" value="1"/>
</dbReference>
<sequence>MATSAKRGAGVHRRSGRQRWAALRAGLLAVSLVAAAGTVGGGFRPAEATIADSGGQWLWEGTARTVNNVRDDAGFGLLPAGLSLTGKGVGIALIDTGVAPVPGLTGGNVVNGPDLSFDSQDPRKRYMDGYGHGTHLAGIISARTAKLTGLAPDAKLTSIKVAAANGAVDVSQVIAAVDWVVEHRADDRKNPIRVLVLAYGTDSTQNYQVDPLSAAVENAWRAGITVVAAGGNNGNGARLLNPASDPFVLAVGGYDDRGTSTWADDRLADFTSVGGAGRRIDVVAPGRSIVSLRAPGSLLDAEYPQARLGADYFVGSGSSQAAAVTGAVVADLLQAYPGLSPDQVKHLLYWSAFSLGPAADKIWGVNIAQAWQNYRATPHRYSAVAARQRFTASTGRGSLEAARGSIHVADGAAVLTGENDILGPFSSTAWARASAAGTAWDGGRWMGRDWTGEGWAAGPSGMSSWTGRAWSGRAWSGRAWSGQGWSSTTWQGGAWS</sequence>
<dbReference type="InterPro" id="IPR015500">
    <property type="entry name" value="Peptidase_S8_subtilisin-rel"/>
</dbReference>
<dbReference type="Gene3D" id="3.40.50.200">
    <property type="entry name" value="Peptidase S8/S53 domain"/>
    <property type="match status" value="1"/>
</dbReference>
<evidence type="ECO:0000256" key="3">
    <source>
        <dbReference type="ARBA" id="ARBA00022801"/>
    </source>
</evidence>
<evidence type="ECO:0000256" key="2">
    <source>
        <dbReference type="ARBA" id="ARBA00022670"/>
    </source>
</evidence>